<dbReference type="PANTHER" id="PTHR23155">
    <property type="entry name" value="DISEASE RESISTANCE PROTEIN RP"/>
    <property type="match status" value="1"/>
</dbReference>
<reference evidence="10" key="1">
    <citation type="submission" date="2020-06" db="EMBL/GenBank/DDBJ databases">
        <authorList>
            <person name="Li T."/>
            <person name="Hu X."/>
            <person name="Zhang T."/>
            <person name="Song X."/>
            <person name="Zhang H."/>
            <person name="Dai N."/>
            <person name="Sheng W."/>
            <person name="Hou X."/>
            <person name="Wei L."/>
        </authorList>
    </citation>
    <scope>NUCLEOTIDE SEQUENCE</scope>
    <source>
        <strain evidence="10">3651</strain>
        <tissue evidence="10">Leaf</tissue>
    </source>
</reference>
<keyword evidence="3" id="KW-0547">Nucleotide-binding</keyword>
<dbReference type="Gene3D" id="1.10.10.10">
    <property type="entry name" value="Winged helix-like DNA-binding domain superfamily/Winged helix DNA-binding domain"/>
    <property type="match status" value="1"/>
</dbReference>
<evidence type="ECO:0000259" key="9">
    <source>
        <dbReference type="Pfam" id="PF23598"/>
    </source>
</evidence>
<dbReference type="InterPro" id="IPR027417">
    <property type="entry name" value="P-loop_NTPase"/>
</dbReference>
<evidence type="ECO:0000256" key="4">
    <source>
        <dbReference type="ARBA" id="ARBA00022821"/>
    </source>
</evidence>
<feature type="domain" description="Disease resistance protein winged helix" evidence="8">
    <location>
        <begin position="425"/>
        <end position="497"/>
    </location>
</feature>
<dbReference type="InterPro" id="IPR036388">
    <property type="entry name" value="WH-like_DNA-bd_sf"/>
</dbReference>
<evidence type="ECO:0000259" key="8">
    <source>
        <dbReference type="Pfam" id="PF23559"/>
    </source>
</evidence>
<feature type="region of interest" description="Disordered" evidence="6">
    <location>
        <begin position="134"/>
        <end position="153"/>
    </location>
</feature>
<evidence type="ECO:0000256" key="5">
    <source>
        <dbReference type="ARBA" id="ARBA00022840"/>
    </source>
</evidence>
<feature type="compositionally biased region" description="Low complexity" evidence="6">
    <location>
        <begin position="134"/>
        <end position="148"/>
    </location>
</feature>
<evidence type="ECO:0000259" key="7">
    <source>
        <dbReference type="Pfam" id="PF00931"/>
    </source>
</evidence>
<keyword evidence="4" id="KW-0611">Plant defense</keyword>
<dbReference type="Pfam" id="PF00931">
    <property type="entry name" value="NB-ARC"/>
    <property type="match status" value="1"/>
</dbReference>
<dbReference type="InterPro" id="IPR058922">
    <property type="entry name" value="WHD_DRP"/>
</dbReference>
<evidence type="ECO:0000256" key="2">
    <source>
        <dbReference type="ARBA" id="ARBA00022737"/>
    </source>
</evidence>
<dbReference type="GO" id="GO:0005524">
    <property type="term" value="F:ATP binding"/>
    <property type="evidence" value="ECO:0007669"/>
    <property type="project" value="UniProtKB-KW"/>
</dbReference>
<feature type="domain" description="Disease resistance R13L4/SHOC-2-like LRR" evidence="9">
    <location>
        <begin position="572"/>
        <end position="887"/>
    </location>
</feature>
<name>A0AAE2CKA7_9LAMI</name>
<organism evidence="10 11">
    <name type="scientific">Sesamum alatum</name>
    <dbReference type="NCBI Taxonomy" id="300844"/>
    <lineage>
        <taxon>Eukaryota</taxon>
        <taxon>Viridiplantae</taxon>
        <taxon>Streptophyta</taxon>
        <taxon>Embryophyta</taxon>
        <taxon>Tracheophyta</taxon>
        <taxon>Spermatophyta</taxon>
        <taxon>Magnoliopsida</taxon>
        <taxon>eudicotyledons</taxon>
        <taxon>Gunneridae</taxon>
        <taxon>Pentapetalae</taxon>
        <taxon>asterids</taxon>
        <taxon>lamiids</taxon>
        <taxon>Lamiales</taxon>
        <taxon>Pedaliaceae</taxon>
        <taxon>Sesamum</taxon>
    </lineage>
</organism>
<dbReference type="InterPro" id="IPR055414">
    <property type="entry name" value="LRR_R13L4/SHOC2-like"/>
</dbReference>
<gene>
    <name evidence="10" type="ORF">Salat_1725300</name>
</gene>
<dbReference type="EMBL" id="JACGWO010000006">
    <property type="protein sequence ID" value="KAK4425313.1"/>
    <property type="molecule type" value="Genomic_DNA"/>
</dbReference>
<evidence type="ECO:0000256" key="6">
    <source>
        <dbReference type="SAM" id="MobiDB-lite"/>
    </source>
</evidence>
<keyword evidence="11" id="KW-1185">Reference proteome</keyword>
<dbReference type="Gene3D" id="3.80.10.10">
    <property type="entry name" value="Ribonuclease Inhibitor"/>
    <property type="match status" value="1"/>
</dbReference>
<comment type="caution">
    <text evidence="10">The sequence shown here is derived from an EMBL/GenBank/DDBJ whole genome shotgun (WGS) entry which is preliminary data.</text>
</comment>
<proteinExistence type="inferred from homology"/>
<dbReference type="PRINTS" id="PR00364">
    <property type="entry name" value="DISEASERSIST"/>
</dbReference>
<protein>
    <submittedName>
        <fullName evidence="10">Disease resistance protein RPP8</fullName>
    </submittedName>
</protein>
<dbReference type="SUPFAM" id="SSF52540">
    <property type="entry name" value="P-loop containing nucleoside triphosphate hydrolases"/>
    <property type="match status" value="1"/>
</dbReference>
<evidence type="ECO:0000256" key="1">
    <source>
        <dbReference type="ARBA" id="ARBA00008894"/>
    </source>
</evidence>
<evidence type="ECO:0000313" key="10">
    <source>
        <dbReference type="EMBL" id="KAK4425313.1"/>
    </source>
</evidence>
<feature type="domain" description="NB-ARC" evidence="7">
    <location>
        <begin position="162"/>
        <end position="332"/>
    </location>
</feature>
<reference evidence="10" key="2">
    <citation type="journal article" date="2024" name="Plant">
        <title>Genomic evolution and insights into agronomic trait innovations of Sesamum species.</title>
        <authorList>
            <person name="Miao H."/>
            <person name="Wang L."/>
            <person name="Qu L."/>
            <person name="Liu H."/>
            <person name="Sun Y."/>
            <person name="Le M."/>
            <person name="Wang Q."/>
            <person name="Wei S."/>
            <person name="Zheng Y."/>
            <person name="Lin W."/>
            <person name="Duan Y."/>
            <person name="Cao H."/>
            <person name="Xiong S."/>
            <person name="Wang X."/>
            <person name="Wei L."/>
            <person name="Li C."/>
            <person name="Ma Q."/>
            <person name="Ju M."/>
            <person name="Zhao R."/>
            <person name="Li G."/>
            <person name="Mu C."/>
            <person name="Tian Q."/>
            <person name="Mei H."/>
            <person name="Zhang T."/>
            <person name="Gao T."/>
            <person name="Zhang H."/>
        </authorList>
    </citation>
    <scope>NUCLEOTIDE SEQUENCE</scope>
    <source>
        <strain evidence="10">3651</strain>
    </source>
</reference>
<dbReference type="InterPro" id="IPR032675">
    <property type="entry name" value="LRR_dom_sf"/>
</dbReference>
<dbReference type="AlphaFoldDB" id="A0AAE2CKA7"/>
<evidence type="ECO:0000256" key="3">
    <source>
        <dbReference type="ARBA" id="ARBA00022741"/>
    </source>
</evidence>
<dbReference type="Pfam" id="PF23559">
    <property type="entry name" value="WHD_DRP"/>
    <property type="match status" value="1"/>
</dbReference>
<dbReference type="SUPFAM" id="SSF52058">
    <property type="entry name" value="L domain-like"/>
    <property type="match status" value="1"/>
</dbReference>
<accession>A0AAE2CKA7</accession>
<dbReference type="Proteomes" id="UP001293254">
    <property type="component" value="Unassembled WGS sequence"/>
</dbReference>
<dbReference type="Gene3D" id="3.40.50.300">
    <property type="entry name" value="P-loop containing nucleotide triphosphate hydrolases"/>
    <property type="match status" value="1"/>
</dbReference>
<dbReference type="InterPro" id="IPR044974">
    <property type="entry name" value="Disease_R_plants"/>
</dbReference>
<sequence>MADAAVTFLLEILGEWLTQKSRELSRSRNEVAGKINQVEDLLKMLPSNSRERPQTSNDRIRRQRETNDIIYRFATVKENFGIVVATEGGCFRRFSKKLICVRIDLRDIYAEIIEIENKINVLLEIDKELSWRNSAGPEESSSAENESSQTDGHQQHFVGMEDEIEQLRSYIEKPQHRVIGICGMGGLGKTAVAKRMFNDRQVKNQFDAVAWVHVSQDFQPRMIFEHLYRQLYPHYKGRISDIDEAELGQRVHRIQQESRCLIVLDGLWSADAWQTLQIAFPSGETGSKILITTRVKQVVETAEIVAARRYIHKLRCLTPDEGCELFMNSVFSTGVPDLGDNRIVEEMGKEMAKCCEGLPLAILDFVGFMATKHSLEEWEEVHENLQSSVSKSQELGATLQSLALSYDNLPHFLRSCFLYLGYLQENSRIEAEKLYLLWLAEGFISLEDNGKDEILLNAAERYLDELEQRSMVEVHEEEVPTVTRLNSCQLSELIRELSLAKSKDDEFFKVVDFGCGAQQVTGSSSSCRLSINLDKYEHTYGFKVKDAEKTKMRCLLISAKENQQKLVWPQWLSSLVKLQSLRVLDFMGIPFQETKLPKGIGLLVHLRYLSFRGCNLPKLPSSIRKLKFLYVLDLRVTNKMIIPDILWKLKKLKHLYFPLTFETDGAPKLRLDSLIELETVTNLDVHVCNVSDLLHCYNLRYLALSVTGSLEEIERIVERMSMNSDVHFLRTSLEVREFDCYTEERISVLRQLLGCQSLIVLCLGGHIGRLPPHDEISSNLAKIVLIGSELMEDPMITLEKLPSLRVLELDVDAFKGKEMTCSASGFTELRRLKLSKLRYLEKWIVKDGAMPRLSTLTIVNCEKLIMLPEELQFIHHLQQMTVSAMHKKFKDSIQMVKGMMDEGMYQVKHVPSITIED</sequence>
<keyword evidence="2" id="KW-0677">Repeat</keyword>
<keyword evidence="5" id="KW-0067">ATP-binding</keyword>
<dbReference type="InterPro" id="IPR002182">
    <property type="entry name" value="NB-ARC"/>
</dbReference>
<dbReference type="FunFam" id="3.40.50.300:FF:001091">
    <property type="entry name" value="Probable disease resistance protein At1g61300"/>
    <property type="match status" value="1"/>
</dbReference>
<dbReference type="GO" id="GO:0043531">
    <property type="term" value="F:ADP binding"/>
    <property type="evidence" value="ECO:0007669"/>
    <property type="project" value="InterPro"/>
</dbReference>
<dbReference type="Pfam" id="PF23598">
    <property type="entry name" value="LRR_14"/>
    <property type="match status" value="1"/>
</dbReference>
<dbReference type="GO" id="GO:0098542">
    <property type="term" value="P:defense response to other organism"/>
    <property type="evidence" value="ECO:0007669"/>
    <property type="project" value="TreeGrafter"/>
</dbReference>
<comment type="similarity">
    <text evidence="1">Belongs to the disease resistance NB-LRR family.</text>
</comment>
<dbReference type="PANTHER" id="PTHR23155:SF1185">
    <property type="entry name" value="DISEASE RESISTANCE RPP8-LIKE PROTEIN 3-RELATED"/>
    <property type="match status" value="1"/>
</dbReference>
<evidence type="ECO:0000313" key="11">
    <source>
        <dbReference type="Proteomes" id="UP001293254"/>
    </source>
</evidence>